<keyword evidence="2" id="KW-1185">Reference proteome</keyword>
<proteinExistence type="predicted"/>
<reference evidence="2" key="1">
    <citation type="submission" date="2017-09" db="EMBL/GenBank/DDBJ databases">
        <authorList>
            <person name="Varghese N."/>
            <person name="Submissions S."/>
        </authorList>
    </citation>
    <scope>NUCLEOTIDE SEQUENCE [LARGE SCALE GENOMIC DNA]</scope>
    <source>
        <strain evidence="2">C7</strain>
    </source>
</reference>
<organism evidence="1 2">
    <name type="scientific">Pontivivens marinum</name>
    <dbReference type="NCBI Taxonomy" id="1690039"/>
    <lineage>
        <taxon>Bacteria</taxon>
        <taxon>Pseudomonadati</taxon>
        <taxon>Pseudomonadota</taxon>
        <taxon>Alphaproteobacteria</taxon>
        <taxon>Rhodobacterales</taxon>
        <taxon>Paracoccaceae</taxon>
        <taxon>Pontivivens</taxon>
    </lineage>
</organism>
<evidence type="ECO:0000313" key="1">
    <source>
        <dbReference type="EMBL" id="SOH92866.1"/>
    </source>
</evidence>
<gene>
    <name evidence="1" type="ORF">SAMN06273572_101716</name>
</gene>
<name>A0A2C9CN95_9RHOB</name>
<dbReference type="EMBL" id="OCTN01000001">
    <property type="protein sequence ID" value="SOH92866.1"/>
    <property type="molecule type" value="Genomic_DNA"/>
</dbReference>
<dbReference type="AlphaFoldDB" id="A0A2C9CN95"/>
<dbReference type="Pfam" id="PF14384">
    <property type="entry name" value="BrnA_antitoxin"/>
    <property type="match status" value="1"/>
</dbReference>
<accession>A0A2C9CN95</accession>
<protein>
    <submittedName>
        <fullName evidence="1">BrnA antitoxin of type II toxin-antitoxin system</fullName>
    </submittedName>
</protein>
<evidence type="ECO:0000313" key="2">
    <source>
        <dbReference type="Proteomes" id="UP000220034"/>
    </source>
</evidence>
<dbReference type="InterPro" id="IPR025528">
    <property type="entry name" value="BrnA_antitoxin"/>
</dbReference>
<dbReference type="OrthoDB" id="361944at2"/>
<dbReference type="Proteomes" id="UP000220034">
    <property type="component" value="Unassembled WGS sequence"/>
</dbReference>
<sequence>MAGEYYNYTEIPERKKTKAEIRKEMELTILLSEQKIEMSKMMNELQMIPTEWRDIEGMFPCKPRGTKVTLRLDDDMVKFYRAMGTGWHARVNGILRAWMLARLAKVIEGDGDEDWLGRPL</sequence>
<dbReference type="RefSeq" id="WP_097928422.1">
    <property type="nucleotide sequence ID" value="NZ_OCTN01000001.1"/>
</dbReference>